<evidence type="ECO:0000313" key="1">
    <source>
        <dbReference type="EMBL" id="KAG0581791.1"/>
    </source>
</evidence>
<comment type="caution">
    <text evidence="1">The sequence shown here is derived from an EMBL/GenBank/DDBJ whole genome shotgun (WGS) entry which is preliminary data.</text>
</comment>
<proteinExistence type="predicted"/>
<dbReference type="Proteomes" id="UP000822688">
    <property type="component" value="Chromosome 3"/>
</dbReference>
<keyword evidence="2" id="KW-1185">Reference proteome</keyword>
<sequence>MSITHARRIGNSHCNSDSEHGVLYTSIRYMNNPTSRTFTAGQQKRRSALPIVRQKNMRTTALLPEILKSSQNTPCLSLKLQNAPHGHASGQASLRRPSAPSVQAVYNLNTTSTQSQPNLNPTSIQAITLAVASIRSSLEHTPERHCHSSPLHCDALPCGALSQFLILTFHSSLT</sequence>
<gene>
    <name evidence="1" type="ORF">KC19_3G009500</name>
</gene>
<evidence type="ECO:0000313" key="2">
    <source>
        <dbReference type="Proteomes" id="UP000822688"/>
    </source>
</evidence>
<protein>
    <submittedName>
        <fullName evidence="1">Uncharacterized protein</fullName>
    </submittedName>
</protein>
<name>A0A8T0IFW9_CERPU</name>
<accession>A0A8T0IFW9</accession>
<dbReference type="EMBL" id="CM026423">
    <property type="protein sequence ID" value="KAG0581791.1"/>
    <property type="molecule type" value="Genomic_DNA"/>
</dbReference>
<dbReference type="AlphaFoldDB" id="A0A8T0IFW9"/>
<reference evidence="1" key="1">
    <citation type="submission" date="2020-06" db="EMBL/GenBank/DDBJ databases">
        <title>WGS assembly of Ceratodon purpureus strain R40.</title>
        <authorList>
            <person name="Carey S.B."/>
            <person name="Jenkins J."/>
            <person name="Shu S."/>
            <person name="Lovell J.T."/>
            <person name="Sreedasyam A."/>
            <person name="Maumus F."/>
            <person name="Tiley G.P."/>
            <person name="Fernandez-Pozo N."/>
            <person name="Barry K."/>
            <person name="Chen C."/>
            <person name="Wang M."/>
            <person name="Lipzen A."/>
            <person name="Daum C."/>
            <person name="Saski C.A."/>
            <person name="Payton A.C."/>
            <person name="Mcbreen J.C."/>
            <person name="Conrad R.E."/>
            <person name="Kollar L.M."/>
            <person name="Olsson S."/>
            <person name="Huttunen S."/>
            <person name="Landis J.B."/>
            <person name="Wickett N.J."/>
            <person name="Johnson M.G."/>
            <person name="Rensing S.A."/>
            <person name="Grimwood J."/>
            <person name="Schmutz J."/>
            <person name="Mcdaniel S.F."/>
        </authorList>
    </citation>
    <scope>NUCLEOTIDE SEQUENCE</scope>
    <source>
        <strain evidence="1">R40</strain>
    </source>
</reference>
<organism evidence="1 2">
    <name type="scientific">Ceratodon purpureus</name>
    <name type="common">Fire moss</name>
    <name type="synonym">Dicranum purpureum</name>
    <dbReference type="NCBI Taxonomy" id="3225"/>
    <lineage>
        <taxon>Eukaryota</taxon>
        <taxon>Viridiplantae</taxon>
        <taxon>Streptophyta</taxon>
        <taxon>Embryophyta</taxon>
        <taxon>Bryophyta</taxon>
        <taxon>Bryophytina</taxon>
        <taxon>Bryopsida</taxon>
        <taxon>Dicranidae</taxon>
        <taxon>Pseudoditrichales</taxon>
        <taxon>Ditrichaceae</taxon>
        <taxon>Ceratodon</taxon>
    </lineage>
</organism>